<dbReference type="GeneID" id="92711800"/>
<feature type="compositionally biased region" description="Low complexity" evidence="1">
    <location>
        <begin position="8"/>
        <end position="24"/>
    </location>
</feature>
<dbReference type="OrthoDB" id="1040404at2"/>
<dbReference type="EMBL" id="QSCF01000018">
    <property type="protein sequence ID" value="RGX78207.1"/>
    <property type="molecule type" value="Genomic_DNA"/>
</dbReference>
<protein>
    <submittedName>
        <fullName evidence="3">Uncharacterized protein</fullName>
    </submittedName>
</protein>
<dbReference type="AlphaFoldDB" id="A0A1M6E599"/>
<evidence type="ECO:0000256" key="1">
    <source>
        <dbReference type="SAM" id="MobiDB-lite"/>
    </source>
</evidence>
<dbReference type="Proteomes" id="UP000286075">
    <property type="component" value="Unassembled WGS sequence"/>
</dbReference>
<dbReference type="eggNOG" id="ENOG5030W99">
    <property type="taxonomic scope" value="Bacteria"/>
</dbReference>
<accession>A0A1M6E599</accession>
<proteinExistence type="predicted"/>
<gene>
    <name evidence="2" type="ORF">DXA68_12530</name>
    <name evidence="3" type="ORF">SAMN05444350_108109</name>
</gene>
<dbReference type="Proteomes" id="UP000184192">
    <property type="component" value="Unassembled WGS sequence"/>
</dbReference>
<evidence type="ECO:0000313" key="3">
    <source>
        <dbReference type="EMBL" id="SHI80573.1"/>
    </source>
</evidence>
<reference evidence="3" key="1">
    <citation type="submission" date="2016-11" db="EMBL/GenBank/DDBJ databases">
        <authorList>
            <person name="Jaros S."/>
            <person name="Januszkiewicz K."/>
            <person name="Wedrychowicz H."/>
        </authorList>
    </citation>
    <scope>NUCLEOTIDE SEQUENCE [LARGE SCALE GENOMIC DNA]</scope>
    <source>
        <strain evidence="3">DSM 26884</strain>
    </source>
</reference>
<reference evidence="2 5" key="3">
    <citation type="submission" date="2018-08" db="EMBL/GenBank/DDBJ databases">
        <title>A genome reference for cultivated species of the human gut microbiota.</title>
        <authorList>
            <person name="Zou Y."/>
            <person name="Xue W."/>
            <person name="Luo G."/>
        </authorList>
    </citation>
    <scope>NUCLEOTIDE SEQUENCE [LARGE SCALE GENOMIC DNA]</scope>
    <source>
        <strain evidence="2 5">OF03-9BH</strain>
    </source>
</reference>
<dbReference type="EMBL" id="FQZN01000008">
    <property type="protein sequence ID" value="SHI80573.1"/>
    <property type="molecule type" value="Genomic_DNA"/>
</dbReference>
<reference evidence="4" key="2">
    <citation type="submission" date="2016-11" db="EMBL/GenBank/DDBJ databases">
        <authorList>
            <person name="Varghese N."/>
            <person name="Submissions S."/>
        </authorList>
    </citation>
    <scope>NUCLEOTIDE SEQUENCE [LARGE SCALE GENOMIC DNA]</scope>
    <source>
        <strain evidence="4">DSM 26884</strain>
    </source>
</reference>
<sequence>MNKKTTPSFASSSVKVRSSAAPVSGERPQPSEKTLAFLRSFARNYRVEPQLPQGLQGIILG</sequence>
<evidence type="ECO:0000313" key="4">
    <source>
        <dbReference type="Proteomes" id="UP000184192"/>
    </source>
</evidence>
<evidence type="ECO:0000313" key="2">
    <source>
        <dbReference type="EMBL" id="RGX78207.1"/>
    </source>
</evidence>
<feature type="region of interest" description="Disordered" evidence="1">
    <location>
        <begin position="1"/>
        <end position="31"/>
    </location>
</feature>
<evidence type="ECO:0000313" key="5">
    <source>
        <dbReference type="Proteomes" id="UP000286075"/>
    </source>
</evidence>
<keyword evidence="4" id="KW-1185">Reference proteome</keyword>
<name>A0A1M6E599_9BACE</name>
<organism evidence="3 4">
    <name type="scientific">Bacteroides stercorirosoris</name>
    <dbReference type="NCBI Taxonomy" id="871324"/>
    <lineage>
        <taxon>Bacteria</taxon>
        <taxon>Pseudomonadati</taxon>
        <taxon>Bacteroidota</taxon>
        <taxon>Bacteroidia</taxon>
        <taxon>Bacteroidales</taxon>
        <taxon>Bacteroidaceae</taxon>
        <taxon>Bacteroides</taxon>
    </lineage>
</organism>
<dbReference type="RefSeq" id="WP_025834212.1">
    <property type="nucleotide sequence ID" value="NZ_CABMFG010000018.1"/>
</dbReference>